<evidence type="ECO:0000259" key="2">
    <source>
        <dbReference type="PROSITE" id="PS50067"/>
    </source>
</evidence>
<organism evidence="3 4">
    <name type="scientific">Streblomastix strix</name>
    <dbReference type="NCBI Taxonomy" id="222440"/>
    <lineage>
        <taxon>Eukaryota</taxon>
        <taxon>Metamonada</taxon>
        <taxon>Preaxostyla</taxon>
        <taxon>Oxymonadida</taxon>
        <taxon>Streblomastigidae</taxon>
        <taxon>Streblomastix</taxon>
    </lineage>
</organism>
<gene>
    <name evidence="3" type="ORF">EZS28_021122</name>
</gene>
<dbReference type="GO" id="GO:0008017">
    <property type="term" value="F:microtubule binding"/>
    <property type="evidence" value="ECO:0007669"/>
    <property type="project" value="InterPro"/>
</dbReference>
<dbReference type="InterPro" id="IPR036961">
    <property type="entry name" value="Kinesin_motor_dom_sf"/>
</dbReference>
<dbReference type="InterPro" id="IPR001752">
    <property type="entry name" value="Kinesin_motor_dom"/>
</dbReference>
<dbReference type="GO" id="GO:0005524">
    <property type="term" value="F:ATP binding"/>
    <property type="evidence" value="ECO:0007669"/>
    <property type="project" value="InterPro"/>
</dbReference>
<dbReference type="Gene3D" id="3.40.850.10">
    <property type="entry name" value="Kinesin motor domain"/>
    <property type="match status" value="1"/>
</dbReference>
<comment type="caution">
    <text evidence="3">The sequence shown here is derived from an EMBL/GenBank/DDBJ whole genome shotgun (WGS) entry which is preliminary data.</text>
</comment>
<dbReference type="InterPro" id="IPR027417">
    <property type="entry name" value="P-loop_NTPase"/>
</dbReference>
<proteinExistence type="inferred from homology"/>
<dbReference type="OrthoDB" id="3176171at2759"/>
<dbReference type="PROSITE" id="PS50067">
    <property type="entry name" value="KINESIN_MOTOR_2"/>
    <property type="match status" value="1"/>
</dbReference>
<dbReference type="Pfam" id="PF16796">
    <property type="entry name" value="Microtub_bd"/>
    <property type="match status" value="1"/>
</dbReference>
<feature type="domain" description="Kinesin motor" evidence="2">
    <location>
        <begin position="15"/>
        <end position="104"/>
    </location>
</feature>
<sequence length="125" mass="14375">MRKSLLNMTEDLKGNIRVIVRCRPFPKLNDKNINLFAPTVRVSHSEIGENVRVETANGERNYSFYRVFGPNTKQKTVFEEVRPLMQYALDGHNICVIAYGPTGSDVYNYGKARKWVLRCFAQSSE</sequence>
<protein>
    <recommendedName>
        <fullName evidence="2">Kinesin motor domain-containing protein</fullName>
    </recommendedName>
</protein>
<dbReference type="InterPro" id="IPR027640">
    <property type="entry name" value="Kinesin-like_fam"/>
</dbReference>
<accession>A0A5J4VM56</accession>
<dbReference type="PANTHER" id="PTHR47972:SF66">
    <property type="entry name" value="KINESIN MOTOR DOMAIN-CONTAINING PROTEIN"/>
    <property type="match status" value="1"/>
</dbReference>
<dbReference type="AlphaFoldDB" id="A0A5J4VM56"/>
<reference evidence="3 4" key="1">
    <citation type="submission" date="2019-03" db="EMBL/GenBank/DDBJ databases">
        <title>Single cell metagenomics reveals metabolic interactions within the superorganism composed of flagellate Streblomastix strix and complex community of Bacteroidetes bacteria on its surface.</title>
        <authorList>
            <person name="Treitli S.C."/>
            <person name="Kolisko M."/>
            <person name="Husnik F."/>
            <person name="Keeling P."/>
            <person name="Hampl V."/>
        </authorList>
    </citation>
    <scope>NUCLEOTIDE SEQUENCE [LARGE SCALE GENOMIC DNA]</scope>
    <source>
        <strain evidence="3">ST1C</strain>
    </source>
</reference>
<name>A0A5J4VM56_9EUKA</name>
<evidence type="ECO:0000313" key="4">
    <source>
        <dbReference type="Proteomes" id="UP000324800"/>
    </source>
</evidence>
<dbReference type="SUPFAM" id="SSF52540">
    <property type="entry name" value="P-loop containing nucleoside triphosphate hydrolases"/>
    <property type="match status" value="1"/>
</dbReference>
<evidence type="ECO:0000256" key="1">
    <source>
        <dbReference type="PROSITE-ProRule" id="PRU00283"/>
    </source>
</evidence>
<dbReference type="InterPro" id="IPR031852">
    <property type="entry name" value="Vik1/Cik1_MT-bd"/>
</dbReference>
<dbReference type="GO" id="GO:0003777">
    <property type="term" value="F:microtubule motor activity"/>
    <property type="evidence" value="ECO:0007669"/>
    <property type="project" value="InterPro"/>
</dbReference>
<comment type="caution">
    <text evidence="1">Lacks conserved residue(s) required for the propagation of feature annotation.</text>
</comment>
<evidence type="ECO:0000313" key="3">
    <source>
        <dbReference type="EMBL" id="KAA6383353.1"/>
    </source>
</evidence>
<dbReference type="GO" id="GO:0007018">
    <property type="term" value="P:microtubule-based movement"/>
    <property type="evidence" value="ECO:0007669"/>
    <property type="project" value="InterPro"/>
</dbReference>
<dbReference type="EMBL" id="SNRW01006290">
    <property type="protein sequence ID" value="KAA6383353.1"/>
    <property type="molecule type" value="Genomic_DNA"/>
</dbReference>
<dbReference type="Proteomes" id="UP000324800">
    <property type="component" value="Unassembled WGS sequence"/>
</dbReference>
<comment type="similarity">
    <text evidence="1">Belongs to the TRAFAC class myosin-kinesin ATPase superfamily. Kinesin family.</text>
</comment>
<dbReference type="PANTHER" id="PTHR47972">
    <property type="entry name" value="KINESIN-LIKE PROTEIN KLP-3"/>
    <property type="match status" value="1"/>
</dbReference>